<evidence type="ECO:0000256" key="3">
    <source>
        <dbReference type="ARBA" id="ARBA00010441"/>
    </source>
</evidence>
<dbReference type="PIRSF" id="PIRSF000847">
    <property type="entry name" value="Phos_ph_gly_syn"/>
    <property type="match status" value="1"/>
</dbReference>
<name>A0A0J6WIN3_MYCCU</name>
<dbReference type="EC" id="2.7.8.5" evidence="12"/>
<feature type="transmembrane region" description="Helical" evidence="11">
    <location>
        <begin position="26"/>
        <end position="54"/>
    </location>
</feature>
<proteinExistence type="inferred from homology"/>
<dbReference type="InterPro" id="IPR000462">
    <property type="entry name" value="CDP-OH_P_trans"/>
</dbReference>
<keyword evidence="4" id="KW-0444">Lipid biosynthesis</keyword>
<gene>
    <name evidence="12" type="primary">pgsA_1</name>
    <name evidence="12" type="ORF">MCHUDSM44219_01414</name>
</gene>
<keyword evidence="10" id="KW-1208">Phospholipid metabolism</keyword>
<feature type="transmembrane region" description="Helical" evidence="11">
    <location>
        <begin position="165"/>
        <end position="193"/>
    </location>
</feature>
<dbReference type="RefSeq" id="WP_109777607.1">
    <property type="nucleotide sequence ID" value="NZ_JYNX01000025.1"/>
</dbReference>
<evidence type="ECO:0000256" key="9">
    <source>
        <dbReference type="ARBA" id="ARBA00023209"/>
    </source>
</evidence>
<evidence type="ECO:0000256" key="10">
    <source>
        <dbReference type="ARBA" id="ARBA00023264"/>
    </source>
</evidence>
<dbReference type="PANTHER" id="PTHR14269">
    <property type="entry name" value="CDP-DIACYLGLYCEROL--GLYCEROL-3-PHOSPHATE 3-PHOSPHATIDYLTRANSFERASE-RELATED"/>
    <property type="match status" value="1"/>
</dbReference>
<evidence type="ECO:0000313" key="13">
    <source>
        <dbReference type="Proteomes" id="UP000036176"/>
    </source>
</evidence>
<feature type="transmembrane region" description="Helical" evidence="11">
    <location>
        <begin position="131"/>
        <end position="153"/>
    </location>
</feature>
<reference evidence="12 13" key="1">
    <citation type="journal article" date="2015" name="Genome Biol. Evol.">
        <title>Characterization of Three Mycobacterium spp. with Potential Use in Bioremediation by Genome Sequencing and Comparative Genomics.</title>
        <authorList>
            <person name="Das S."/>
            <person name="Pettersson B.M."/>
            <person name="Behra P.R."/>
            <person name="Ramesh M."/>
            <person name="Dasgupta S."/>
            <person name="Bhattacharya A."/>
            <person name="Kirsebom L.A."/>
        </authorList>
    </citation>
    <scope>NUCLEOTIDE SEQUENCE [LARGE SCALE GENOMIC DNA]</scope>
    <source>
        <strain evidence="12 13">DSM 44219</strain>
    </source>
</reference>
<dbReference type="GO" id="GO:0016020">
    <property type="term" value="C:membrane"/>
    <property type="evidence" value="ECO:0007669"/>
    <property type="project" value="UniProtKB-SubCell"/>
</dbReference>
<keyword evidence="5 11" id="KW-0812">Transmembrane</keyword>
<protein>
    <submittedName>
        <fullName evidence="12">CDP-diacylglycerol--glycerol-3-phosphate 3-phosphatidyltransferase</fullName>
        <ecNumber evidence="12">2.7.8.5</ecNumber>
    </submittedName>
</protein>
<accession>A0A0J6WIN3</accession>
<evidence type="ECO:0000256" key="2">
    <source>
        <dbReference type="ARBA" id="ARBA00005074"/>
    </source>
</evidence>
<dbReference type="Pfam" id="PF01066">
    <property type="entry name" value="CDP-OH_P_transf"/>
    <property type="match status" value="1"/>
</dbReference>
<keyword evidence="8 11" id="KW-0472">Membrane</keyword>
<keyword evidence="9" id="KW-0594">Phospholipid biosynthesis</keyword>
<dbReference type="GO" id="GO:0008444">
    <property type="term" value="F:CDP-diacylglycerol-glycerol-3-phosphate 3-phosphatidyltransferase activity"/>
    <property type="evidence" value="ECO:0007669"/>
    <property type="project" value="UniProtKB-EC"/>
</dbReference>
<evidence type="ECO:0000256" key="1">
    <source>
        <dbReference type="ARBA" id="ARBA00004141"/>
    </source>
</evidence>
<dbReference type="EMBL" id="JYNX01000025">
    <property type="protein sequence ID" value="KMO83155.1"/>
    <property type="molecule type" value="Genomic_DNA"/>
</dbReference>
<dbReference type="InterPro" id="IPR004570">
    <property type="entry name" value="Phosphatidylglycerol_P_synth"/>
</dbReference>
<evidence type="ECO:0000256" key="5">
    <source>
        <dbReference type="ARBA" id="ARBA00022692"/>
    </source>
</evidence>
<keyword evidence="6 11" id="KW-1133">Transmembrane helix</keyword>
<dbReference type="OrthoDB" id="9796672at2"/>
<dbReference type="AlphaFoldDB" id="A0A0J6WIN3"/>
<sequence length="212" mass="22939">MARGLEHGETPAPRDRIWTVPNALSVIRLVLVPVFLVLLLVLHANAWAVAVLMFSGVSDWADGKIARLFANQSSRLGALLDPAVDRIYMIVTPVAMALAGAVPWWIVATLLGRDLVLATTLPLLRSRGLTALPVTYIGKAATFALMSGLPLVLLGQGSGQDTAQWTRVVLAIGWGFLIWGMAMYLWSGVLYLLQVGMVARRMPRVSSRTSVP</sequence>
<dbReference type="GO" id="GO:0046474">
    <property type="term" value="P:glycerophospholipid biosynthetic process"/>
    <property type="evidence" value="ECO:0007669"/>
    <property type="project" value="TreeGrafter"/>
</dbReference>
<evidence type="ECO:0000313" key="12">
    <source>
        <dbReference type="EMBL" id="KMO83155.1"/>
    </source>
</evidence>
<dbReference type="InterPro" id="IPR050324">
    <property type="entry name" value="CDP-alcohol_PTase-I"/>
</dbReference>
<dbReference type="Proteomes" id="UP000036176">
    <property type="component" value="Unassembled WGS sequence"/>
</dbReference>
<comment type="pathway">
    <text evidence="2">Lipid metabolism; phospholipid metabolism.</text>
</comment>
<dbReference type="Gene3D" id="1.20.120.1760">
    <property type="match status" value="1"/>
</dbReference>
<evidence type="ECO:0000256" key="11">
    <source>
        <dbReference type="SAM" id="Phobius"/>
    </source>
</evidence>
<evidence type="ECO:0000256" key="6">
    <source>
        <dbReference type="ARBA" id="ARBA00022989"/>
    </source>
</evidence>
<comment type="similarity">
    <text evidence="3">Belongs to the CDP-alcohol phosphatidyltransferase class-I family.</text>
</comment>
<feature type="transmembrane region" description="Helical" evidence="11">
    <location>
        <begin position="87"/>
        <end position="111"/>
    </location>
</feature>
<dbReference type="InterPro" id="IPR043130">
    <property type="entry name" value="CDP-OH_PTrfase_TM_dom"/>
</dbReference>
<evidence type="ECO:0000256" key="7">
    <source>
        <dbReference type="ARBA" id="ARBA00023098"/>
    </source>
</evidence>
<keyword evidence="12" id="KW-0808">Transferase</keyword>
<keyword evidence="7" id="KW-0443">Lipid metabolism</keyword>
<comment type="caution">
    <text evidence="12">The sequence shown here is derived from an EMBL/GenBank/DDBJ whole genome shotgun (WGS) entry which is preliminary data.</text>
</comment>
<dbReference type="PANTHER" id="PTHR14269:SF62">
    <property type="entry name" value="CDP-DIACYLGLYCEROL--GLYCEROL-3-PHOSPHATE 3-PHOSPHATIDYLTRANSFERASE 1, CHLOROPLASTIC"/>
    <property type="match status" value="1"/>
</dbReference>
<dbReference type="PATRIC" id="fig|1800.3.peg.1423"/>
<comment type="subcellular location">
    <subcellularLocation>
        <location evidence="1">Membrane</location>
        <topology evidence="1">Multi-pass membrane protein</topology>
    </subcellularLocation>
</comment>
<keyword evidence="13" id="KW-1185">Reference proteome</keyword>
<evidence type="ECO:0000256" key="8">
    <source>
        <dbReference type="ARBA" id="ARBA00023136"/>
    </source>
</evidence>
<evidence type="ECO:0000256" key="4">
    <source>
        <dbReference type="ARBA" id="ARBA00022516"/>
    </source>
</evidence>
<dbReference type="UniPathway" id="UPA00085"/>
<organism evidence="12 13">
    <name type="scientific">Mycolicibacterium chubuense</name>
    <name type="common">Mycobacterium chubuense</name>
    <dbReference type="NCBI Taxonomy" id="1800"/>
    <lineage>
        <taxon>Bacteria</taxon>
        <taxon>Bacillati</taxon>
        <taxon>Actinomycetota</taxon>
        <taxon>Actinomycetes</taxon>
        <taxon>Mycobacteriales</taxon>
        <taxon>Mycobacteriaceae</taxon>
        <taxon>Mycolicibacterium</taxon>
    </lineage>
</organism>